<sequence length="79" mass="9289">MVNIYVCDYTDSEGINTIIAIQQESHEEYIDYFKELLDKKMIERIDDIETLIEDLGYDSVAYAFRCICCNKVTIVCQNY</sequence>
<dbReference type="AlphaFoldDB" id="A5Z4Q6"/>
<reference evidence="1 2" key="2">
    <citation type="submission" date="2007-04" db="EMBL/GenBank/DDBJ databases">
        <title>Draft genome sequence of Eubacterium ventriosum (ATCC 27560).</title>
        <authorList>
            <person name="Sudarsanam P."/>
            <person name="Ley R."/>
            <person name="Guruge J."/>
            <person name="Turnbaugh P.J."/>
            <person name="Mahowald M."/>
            <person name="Liep D."/>
            <person name="Gordon J."/>
        </authorList>
    </citation>
    <scope>NUCLEOTIDE SEQUENCE [LARGE SCALE GENOMIC DNA]</scope>
    <source>
        <strain evidence="1 2">ATCC 27560</strain>
    </source>
</reference>
<reference evidence="1 2" key="1">
    <citation type="submission" date="2007-03" db="EMBL/GenBank/DDBJ databases">
        <authorList>
            <person name="Fulton L."/>
            <person name="Clifton S."/>
            <person name="Fulton B."/>
            <person name="Xu J."/>
            <person name="Minx P."/>
            <person name="Pepin K.H."/>
            <person name="Johnson M."/>
            <person name="Thiruvilangam P."/>
            <person name="Bhonagiri V."/>
            <person name="Nash W.E."/>
            <person name="Mardis E.R."/>
            <person name="Wilson R.K."/>
        </authorList>
    </citation>
    <scope>NUCLEOTIDE SEQUENCE [LARGE SCALE GENOMIC DNA]</scope>
    <source>
        <strain evidence="1 2">ATCC 27560</strain>
    </source>
</reference>
<dbReference type="RefSeq" id="WP_005360969.1">
    <property type="nucleotide sequence ID" value="NZ_DS264271.1"/>
</dbReference>
<proteinExistence type="predicted"/>
<evidence type="ECO:0000313" key="2">
    <source>
        <dbReference type="Proteomes" id="UP000006000"/>
    </source>
</evidence>
<comment type="caution">
    <text evidence="1">The sequence shown here is derived from an EMBL/GenBank/DDBJ whole genome shotgun (WGS) entry which is preliminary data.</text>
</comment>
<protein>
    <submittedName>
        <fullName evidence="1">Uncharacterized protein</fullName>
    </submittedName>
</protein>
<organism evidence="1 2">
    <name type="scientific">Eubacterium ventriosum ATCC 27560</name>
    <dbReference type="NCBI Taxonomy" id="411463"/>
    <lineage>
        <taxon>Bacteria</taxon>
        <taxon>Bacillati</taxon>
        <taxon>Bacillota</taxon>
        <taxon>Clostridia</taxon>
        <taxon>Eubacteriales</taxon>
        <taxon>Eubacteriaceae</taxon>
        <taxon>Eubacterium</taxon>
    </lineage>
</organism>
<dbReference type="STRING" id="411463.EUBVEN_00683"/>
<dbReference type="HOGENOM" id="CLU_2600843_0_0_9"/>
<dbReference type="EMBL" id="AAVL02000029">
    <property type="protein sequence ID" value="EDM51956.1"/>
    <property type="molecule type" value="Genomic_DNA"/>
</dbReference>
<gene>
    <name evidence="1" type="ORF">EUBVEN_00683</name>
</gene>
<evidence type="ECO:0000313" key="1">
    <source>
        <dbReference type="EMBL" id="EDM51956.1"/>
    </source>
</evidence>
<accession>A5Z4Q6</accession>
<name>A5Z4Q6_9FIRM</name>
<dbReference type="OrthoDB" id="7065534at2"/>
<dbReference type="Proteomes" id="UP000006000">
    <property type="component" value="Unassembled WGS sequence"/>
</dbReference>